<dbReference type="EMBL" id="JAULSV010000005">
    <property type="protein sequence ID" value="KAK0644547.1"/>
    <property type="molecule type" value="Genomic_DNA"/>
</dbReference>
<feature type="region of interest" description="Disordered" evidence="1">
    <location>
        <begin position="1"/>
        <end position="38"/>
    </location>
</feature>
<evidence type="ECO:0000313" key="4">
    <source>
        <dbReference type="Proteomes" id="UP001174936"/>
    </source>
</evidence>
<reference evidence="3" key="1">
    <citation type="submission" date="2023-06" db="EMBL/GenBank/DDBJ databases">
        <title>Genome-scale phylogeny and comparative genomics of the fungal order Sordariales.</title>
        <authorList>
            <consortium name="Lawrence Berkeley National Laboratory"/>
            <person name="Hensen N."/>
            <person name="Bonometti L."/>
            <person name="Westerberg I."/>
            <person name="Brannstrom I.O."/>
            <person name="Guillou S."/>
            <person name="Cros-Aarteil S."/>
            <person name="Calhoun S."/>
            <person name="Haridas S."/>
            <person name="Kuo A."/>
            <person name="Mondo S."/>
            <person name="Pangilinan J."/>
            <person name="Riley R."/>
            <person name="Labutti K."/>
            <person name="Andreopoulos B."/>
            <person name="Lipzen A."/>
            <person name="Chen C."/>
            <person name="Yanf M."/>
            <person name="Daum C."/>
            <person name="Ng V."/>
            <person name="Clum A."/>
            <person name="Steindorff A."/>
            <person name="Ohm R."/>
            <person name="Martin F."/>
            <person name="Silar P."/>
            <person name="Natvig D."/>
            <person name="Lalanne C."/>
            <person name="Gautier V."/>
            <person name="Ament-Velasquez S.L."/>
            <person name="Kruys A."/>
            <person name="Hutchinson M.I."/>
            <person name="Powell A.J."/>
            <person name="Barry K."/>
            <person name="Miller A.N."/>
            <person name="Grigoriev I.V."/>
            <person name="Debuchy R."/>
            <person name="Gladieux P."/>
            <person name="Thoren M.H."/>
            <person name="Johannesson H."/>
        </authorList>
    </citation>
    <scope>NUCLEOTIDE SEQUENCE</scope>
    <source>
        <strain evidence="3">SMH2532-1</strain>
    </source>
</reference>
<dbReference type="InterPro" id="IPR010730">
    <property type="entry name" value="HET"/>
</dbReference>
<organism evidence="3 4">
    <name type="scientific">Cercophora newfieldiana</name>
    <dbReference type="NCBI Taxonomy" id="92897"/>
    <lineage>
        <taxon>Eukaryota</taxon>
        <taxon>Fungi</taxon>
        <taxon>Dikarya</taxon>
        <taxon>Ascomycota</taxon>
        <taxon>Pezizomycotina</taxon>
        <taxon>Sordariomycetes</taxon>
        <taxon>Sordariomycetidae</taxon>
        <taxon>Sordariales</taxon>
        <taxon>Lasiosphaeriaceae</taxon>
        <taxon>Cercophora</taxon>
    </lineage>
</organism>
<feature type="domain" description="WW" evidence="2">
    <location>
        <begin position="100"/>
        <end position="133"/>
    </location>
</feature>
<dbReference type="AlphaFoldDB" id="A0AA39Y476"/>
<accession>A0AA39Y476</accession>
<dbReference type="Pfam" id="PF26639">
    <property type="entry name" value="Het-6_barrel"/>
    <property type="match status" value="1"/>
</dbReference>
<sequence length="759" mass="85007">MVITRAQAASRQGRAGSGHTRFPSEIGSSTASAKNSTATRSLETFQYEKLEDGSKDIRLVALSPGRGNDPVVVQIKHARLPEYPEVVPTSHERTLQKVAATLPPDWMVFETLEGRVIFANDEIDLSCWEHPGGPDLEVPVLTTTLDVPGTPDFEALSYTWGSPHSRKAVFVEDPSKPGRPRRKLIVTKNLSIALQHLRYPDRMRTLWVDAICINQHDIAERNAQVQRMPHLYRLARRTIVWLGPGSRQSKIAMSALHYLAEQVEVTRQVHTICMPGAIEKEWYHNDHDLPYDEGTWRAIHRLFQRVWFTRLWVVQEVNLAGTRAMVQCGDDEVPWAMFRRAVLCLSTKYNLPTQDIRGEIATIAGLANYDGAASYMGLTVSIFDRECSDQRDRIFGLLGLMPPGLRKRMPANYALEVGEVYKRATLAQIEHFGRLDVLHVCDDAWNDHRAITAPSWVPDLIMPPAAFISIRQQFSSGISGCAARQVGSEVLEVLGIRAATISTSEYAYSSFLGGGIEAVRTWQFPDIDSPYPCGGSFLDALAMILCSMKVQNRYPQQRGLPSFQEWKSYCQDVILDRKQDREENGRVSALYLSSMDHVLFQRTFFTTKEGHIGLGALGLEPGDVIATLLGYDVPMILRETSEGNYHVVGSALVYGLHDALSLLGPLPNSWTVQVYLDSVGDANLLRFLNESTGQVVDDDPRLPPLQGWERVDSERTGDDPEIFQKFRNLSTGEVINFDPRMSADELKSRGVALKAFRLV</sequence>
<dbReference type="PROSITE" id="PS50020">
    <property type="entry name" value="WW_DOMAIN_2"/>
    <property type="match status" value="1"/>
</dbReference>
<dbReference type="Pfam" id="PF06985">
    <property type="entry name" value="HET"/>
    <property type="match status" value="1"/>
</dbReference>
<keyword evidence="4" id="KW-1185">Reference proteome</keyword>
<dbReference type="InterPro" id="IPR052895">
    <property type="entry name" value="HetReg/Transcr_Mod"/>
</dbReference>
<evidence type="ECO:0000259" key="2">
    <source>
        <dbReference type="PROSITE" id="PS50020"/>
    </source>
</evidence>
<dbReference type="PANTHER" id="PTHR24148">
    <property type="entry name" value="ANKYRIN REPEAT DOMAIN-CONTAINING PROTEIN 39 HOMOLOG-RELATED"/>
    <property type="match status" value="1"/>
</dbReference>
<gene>
    <name evidence="3" type="ORF">B0T16DRAFT_332293</name>
</gene>
<dbReference type="InterPro" id="IPR001202">
    <property type="entry name" value="WW_dom"/>
</dbReference>
<protein>
    <submittedName>
        <fullName evidence="3">Heterokaryon incompatibility protein-domain-containing protein</fullName>
    </submittedName>
</protein>
<evidence type="ECO:0000313" key="3">
    <source>
        <dbReference type="EMBL" id="KAK0644547.1"/>
    </source>
</evidence>
<dbReference type="Proteomes" id="UP001174936">
    <property type="component" value="Unassembled WGS sequence"/>
</dbReference>
<feature type="compositionally biased region" description="Low complexity" evidence="1">
    <location>
        <begin position="28"/>
        <end position="38"/>
    </location>
</feature>
<dbReference type="PANTHER" id="PTHR24148:SF64">
    <property type="entry name" value="HETEROKARYON INCOMPATIBILITY DOMAIN-CONTAINING PROTEIN"/>
    <property type="match status" value="1"/>
</dbReference>
<proteinExistence type="predicted"/>
<feature type="compositionally biased region" description="Low complexity" evidence="1">
    <location>
        <begin position="1"/>
        <end position="18"/>
    </location>
</feature>
<evidence type="ECO:0000256" key="1">
    <source>
        <dbReference type="SAM" id="MobiDB-lite"/>
    </source>
</evidence>
<comment type="caution">
    <text evidence="3">The sequence shown here is derived from an EMBL/GenBank/DDBJ whole genome shotgun (WGS) entry which is preliminary data.</text>
</comment>
<name>A0AA39Y476_9PEZI</name>